<dbReference type="PROSITE" id="PS50815">
    <property type="entry name" value="HORMA"/>
    <property type="match status" value="1"/>
</dbReference>
<comment type="similarity">
    <text evidence="1">Belongs to the MAD2 family.</text>
</comment>
<reference evidence="4 5" key="1">
    <citation type="journal article" date="2024" name="Commun. Biol.">
        <title>Comparative genomic analysis of thermophilic fungi reveals convergent evolutionary adaptations and gene losses.</title>
        <authorList>
            <person name="Steindorff A.S."/>
            <person name="Aguilar-Pontes M.V."/>
            <person name="Robinson A.J."/>
            <person name="Andreopoulos B."/>
            <person name="LaButti K."/>
            <person name="Kuo A."/>
            <person name="Mondo S."/>
            <person name="Riley R."/>
            <person name="Otillar R."/>
            <person name="Haridas S."/>
            <person name="Lipzen A."/>
            <person name="Grimwood J."/>
            <person name="Schmutz J."/>
            <person name="Clum A."/>
            <person name="Reid I.D."/>
            <person name="Moisan M.C."/>
            <person name="Butler G."/>
            <person name="Nguyen T.T.M."/>
            <person name="Dewar K."/>
            <person name="Conant G."/>
            <person name="Drula E."/>
            <person name="Henrissat B."/>
            <person name="Hansel C."/>
            <person name="Singer S."/>
            <person name="Hutchinson M.I."/>
            <person name="de Vries R.P."/>
            <person name="Natvig D.O."/>
            <person name="Powell A.J."/>
            <person name="Tsang A."/>
            <person name="Grigoriev I.V."/>
        </authorList>
    </citation>
    <scope>NUCLEOTIDE SEQUENCE [LARGE SCALE GENOMIC DNA]</scope>
    <source>
        <strain evidence="4 5">ATCC 24622</strain>
    </source>
</reference>
<feature type="compositionally biased region" description="Low complexity" evidence="2">
    <location>
        <begin position="117"/>
        <end position="134"/>
    </location>
</feature>
<feature type="compositionally biased region" description="Acidic residues" evidence="2">
    <location>
        <begin position="182"/>
        <end position="196"/>
    </location>
</feature>
<dbReference type="Proteomes" id="UP001586593">
    <property type="component" value="Unassembled WGS sequence"/>
</dbReference>
<dbReference type="PANTHER" id="PTHR11842:SF10">
    <property type="entry name" value="MITOTIC SPINDLE ASSEMBLY CHECKPOINT PROTEIN MAD2B"/>
    <property type="match status" value="1"/>
</dbReference>
<feature type="region of interest" description="Disordered" evidence="2">
    <location>
        <begin position="1"/>
        <end position="22"/>
    </location>
</feature>
<comment type="caution">
    <text evidence="4">The sequence shown here is derived from an EMBL/GenBank/DDBJ whole genome shotgun (WGS) entry which is preliminary data.</text>
</comment>
<evidence type="ECO:0000259" key="3">
    <source>
        <dbReference type="PROSITE" id="PS50815"/>
    </source>
</evidence>
<name>A0ABR3WX37_9PEZI</name>
<feature type="region of interest" description="Disordered" evidence="2">
    <location>
        <begin position="271"/>
        <end position="303"/>
    </location>
</feature>
<evidence type="ECO:0000313" key="5">
    <source>
        <dbReference type="Proteomes" id="UP001586593"/>
    </source>
</evidence>
<dbReference type="PANTHER" id="PTHR11842">
    <property type="entry name" value="MITOTIC SPINDLE ASSEMBLY CHECKPOINT PROTEIN MAD2"/>
    <property type="match status" value="1"/>
</dbReference>
<dbReference type="EMBL" id="JAZHXJ010000223">
    <property type="protein sequence ID" value="KAL1868217.1"/>
    <property type="molecule type" value="Genomic_DNA"/>
</dbReference>
<protein>
    <recommendedName>
        <fullName evidence="3">HORMA domain-containing protein</fullName>
    </recommendedName>
</protein>
<dbReference type="InterPro" id="IPR003511">
    <property type="entry name" value="HORMA_dom"/>
</dbReference>
<gene>
    <name evidence="4" type="ORF">VTK73DRAFT_3810</name>
</gene>
<dbReference type="InterPro" id="IPR036570">
    <property type="entry name" value="HORMA_dom_sf"/>
</dbReference>
<evidence type="ECO:0000256" key="1">
    <source>
        <dbReference type="ARBA" id="ARBA00010348"/>
    </source>
</evidence>
<feature type="region of interest" description="Disordered" evidence="2">
    <location>
        <begin position="174"/>
        <end position="204"/>
    </location>
</feature>
<proteinExistence type="inferred from homology"/>
<evidence type="ECO:0000256" key="2">
    <source>
        <dbReference type="SAM" id="MobiDB-lite"/>
    </source>
</evidence>
<accession>A0ABR3WX37</accession>
<keyword evidence="5" id="KW-1185">Reference proteome</keyword>
<evidence type="ECO:0000313" key="4">
    <source>
        <dbReference type="EMBL" id="KAL1868217.1"/>
    </source>
</evidence>
<organism evidence="4 5">
    <name type="scientific">Phialemonium thermophilum</name>
    <dbReference type="NCBI Taxonomy" id="223376"/>
    <lineage>
        <taxon>Eukaryota</taxon>
        <taxon>Fungi</taxon>
        <taxon>Dikarya</taxon>
        <taxon>Ascomycota</taxon>
        <taxon>Pezizomycotina</taxon>
        <taxon>Sordariomycetes</taxon>
        <taxon>Sordariomycetidae</taxon>
        <taxon>Cephalothecales</taxon>
        <taxon>Cephalothecaceae</taxon>
        <taxon>Phialemonium</taxon>
    </lineage>
</organism>
<dbReference type="InterPro" id="IPR045091">
    <property type="entry name" value="Mad2-like"/>
</dbReference>
<sequence>MSTPTPGSHPPSQPEHAGASLPMPEAHNLLTSFTTFLTVCIHNILYHRSIYPRQTFLSARAYNLPVHQNRHPRVCAWIRDAVNAVAAQMADGNVCRVAVVIHSNTAPRTRAEEQQQKQESSASDQSVPPQRGDSQPPPLPPPGAVLERWMFDVSRFPPWPGGADAMRDFGSAVAAGNRQQAEPEEDDGEAGEDVGDLEGSAGEAERHDAYGIQPTMPLGTAGGVNWTDVDQQLRGAVRRIASAAEKMAPLPEGCTFTVAIELREEGKAPIGHPQAWIPSEPNLQTASKTRPRQGSDVGGNNTIPVRSVEAGPLFFECWVEEGKAKEALHRRTEPSFATTI</sequence>
<dbReference type="Gene3D" id="3.30.900.10">
    <property type="entry name" value="HORMA domain"/>
    <property type="match status" value="1"/>
</dbReference>
<feature type="domain" description="HORMA" evidence="3">
    <location>
        <begin position="27"/>
        <end position="319"/>
    </location>
</feature>
<dbReference type="SUPFAM" id="SSF56019">
    <property type="entry name" value="The spindle assembly checkpoint protein mad2"/>
    <property type="match status" value="1"/>
</dbReference>
<feature type="region of interest" description="Disordered" evidence="2">
    <location>
        <begin position="107"/>
        <end position="145"/>
    </location>
</feature>